<sequence length="177" mass="20308">MTQTFTISNQNINSQFTMVQAEVEHTAEILALLVETAKWLRSKGSTQWNALLDGVDSHNTEDAIERGDVFICKDGEKIAGMVMLLKQPSKWDSELWGPKAHHNDGAIYLHRLAIRREYANCKLGESILNWCYGSISFEGKEIIRLDCVANNEHLNRFYRQNGYTYLGEKNGYSLYER</sequence>
<name>A0A1D8JGG7_9BACL</name>
<evidence type="ECO:0000259" key="1">
    <source>
        <dbReference type="PROSITE" id="PS51186"/>
    </source>
</evidence>
<gene>
    <name evidence="2" type="ORF">BI350_09795</name>
</gene>
<dbReference type="PROSITE" id="PS51186">
    <property type="entry name" value="GNAT"/>
    <property type="match status" value="1"/>
</dbReference>
<reference evidence="2 3" key="1">
    <citation type="submission" date="2016-09" db="EMBL/GenBank/DDBJ databases">
        <title>Complete genome sequence of the Lysinibacillus sphaericus LMG 22257, a specie of Bacillus with ureolytic activity that can effectively biodeposit calcium carbonate.</title>
        <authorList>
            <person name="Yan W."/>
        </authorList>
    </citation>
    <scope>NUCLEOTIDE SEQUENCE [LARGE SCALE GENOMIC DNA]</scope>
    <source>
        <strain evidence="2 3">LMG 22257</strain>
    </source>
</reference>
<evidence type="ECO:0000313" key="2">
    <source>
        <dbReference type="EMBL" id="AOV07797.1"/>
    </source>
</evidence>
<dbReference type="InterPro" id="IPR000182">
    <property type="entry name" value="GNAT_dom"/>
</dbReference>
<dbReference type="AlphaFoldDB" id="A0A1D8JGG7"/>
<dbReference type="SUPFAM" id="SSF55729">
    <property type="entry name" value="Acyl-CoA N-acyltransferases (Nat)"/>
    <property type="match status" value="1"/>
</dbReference>
<dbReference type="Pfam" id="PF00583">
    <property type="entry name" value="Acetyltransf_1"/>
    <property type="match status" value="1"/>
</dbReference>
<organism evidence="2 3">
    <name type="scientific">Sporosarcina ureilytica</name>
    <dbReference type="NCBI Taxonomy" id="298596"/>
    <lineage>
        <taxon>Bacteria</taxon>
        <taxon>Bacillati</taxon>
        <taxon>Bacillota</taxon>
        <taxon>Bacilli</taxon>
        <taxon>Bacillales</taxon>
        <taxon>Caryophanaceae</taxon>
        <taxon>Sporosarcina</taxon>
    </lineage>
</organism>
<dbReference type="GO" id="GO:0016747">
    <property type="term" value="F:acyltransferase activity, transferring groups other than amino-acyl groups"/>
    <property type="evidence" value="ECO:0007669"/>
    <property type="project" value="InterPro"/>
</dbReference>
<dbReference type="KEGG" id="surl:BI350_09795"/>
<feature type="domain" description="N-acetyltransferase" evidence="1">
    <location>
        <begin position="16"/>
        <end position="177"/>
    </location>
</feature>
<proteinExistence type="predicted"/>
<protein>
    <submittedName>
        <fullName evidence="2">GNAT family N-acetyltransferase</fullName>
    </submittedName>
</protein>
<accession>A0A1D8JGG7</accession>
<evidence type="ECO:0000313" key="3">
    <source>
        <dbReference type="Proteomes" id="UP000185746"/>
    </source>
</evidence>
<dbReference type="RefSeq" id="WP_075527939.1">
    <property type="nucleotide sequence ID" value="NZ_CP017560.1"/>
</dbReference>
<dbReference type="InterPro" id="IPR016181">
    <property type="entry name" value="Acyl_CoA_acyltransferase"/>
</dbReference>
<dbReference type="Proteomes" id="UP000185746">
    <property type="component" value="Chromosome"/>
</dbReference>
<dbReference type="EMBL" id="CP017560">
    <property type="protein sequence ID" value="AOV07797.1"/>
    <property type="molecule type" value="Genomic_DNA"/>
</dbReference>
<keyword evidence="3" id="KW-1185">Reference proteome</keyword>
<keyword evidence="2" id="KW-0808">Transferase</keyword>
<dbReference type="Gene3D" id="3.40.630.30">
    <property type="match status" value="1"/>
</dbReference>